<name>A0ABS9IHE5_9FLAO</name>
<comment type="caution">
    <text evidence="2">The sequence shown here is derived from an EMBL/GenBank/DDBJ whole genome shotgun (WGS) entry which is preliminary data.</text>
</comment>
<evidence type="ECO:0000256" key="1">
    <source>
        <dbReference type="SAM" id="Phobius"/>
    </source>
</evidence>
<evidence type="ECO:0000313" key="3">
    <source>
        <dbReference type="Proteomes" id="UP001200022"/>
    </source>
</evidence>
<dbReference type="Pfam" id="PF19578">
    <property type="entry name" value="DUF6090"/>
    <property type="match status" value="1"/>
</dbReference>
<dbReference type="EMBL" id="JAKKDV010000002">
    <property type="protein sequence ID" value="MCF7560144.1"/>
    <property type="molecule type" value="Genomic_DNA"/>
</dbReference>
<keyword evidence="1" id="KW-0812">Transmembrane</keyword>
<sequence length="254" mass="29446">MIKFFRHIRQRLLSEGKTGKYLKYAIGEIILVVIGILIALQINNWNQVTKDDKILREYLGKIKSHTQEDMRMLDSLTKYRKNIGNLCKKARTAILDKKEEENLLLLMGCGSAFMEFHFKPNTGGYEALKNSNYFGKINNTDLDSLLIRYHRLVDDISQNEESYNGYLKGQENYLSTQFDKSLVLATAFLPPDSLSLRATSQSEYFEDFKEYTSSASYRNVINLAAFQFDWMIDLYSQLDEVGENVIKEIDSYDN</sequence>
<keyword evidence="1" id="KW-0472">Membrane</keyword>
<evidence type="ECO:0000313" key="2">
    <source>
        <dbReference type="EMBL" id="MCF7560144.1"/>
    </source>
</evidence>
<reference evidence="2 3" key="1">
    <citation type="submission" date="2022-01" db="EMBL/GenBank/DDBJ databases">
        <title>Draft genome sequence of Sabulilitoribacter multivorans KCTC 32326.</title>
        <authorList>
            <person name="Oh J.-S."/>
        </authorList>
    </citation>
    <scope>NUCLEOTIDE SEQUENCE [LARGE SCALE GENOMIC DNA]</scope>
    <source>
        <strain evidence="2 3">M-M16</strain>
    </source>
</reference>
<feature type="transmembrane region" description="Helical" evidence="1">
    <location>
        <begin position="21"/>
        <end position="40"/>
    </location>
</feature>
<keyword evidence="3" id="KW-1185">Reference proteome</keyword>
<organism evidence="2 3">
    <name type="scientific">Flaviramulus multivorans</name>
    <dbReference type="NCBI Taxonomy" id="1304750"/>
    <lineage>
        <taxon>Bacteria</taxon>
        <taxon>Pseudomonadati</taxon>
        <taxon>Bacteroidota</taxon>
        <taxon>Flavobacteriia</taxon>
        <taxon>Flavobacteriales</taxon>
        <taxon>Flavobacteriaceae</taxon>
        <taxon>Flaviramulus</taxon>
    </lineage>
</organism>
<keyword evidence="1" id="KW-1133">Transmembrane helix</keyword>
<accession>A0ABS9IHE5</accession>
<proteinExistence type="predicted"/>
<dbReference type="RefSeq" id="WP_237230828.1">
    <property type="nucleotide sequence ID" value="NZ_JAKKDV010000002.1"/>
</dbReference>
<dbReference type="InterPro" id="IPR045749">
    <property type="entry name" value="DUF6090"/>
</dbReference>
<gene>
    <name evidence="2" type="ORF">L3X39_05795</name>
</gene>
<dbReference type="Proteomes" id="UP001200022">
    <property type="component" value="Unassembled WGS sequence"/>
</dbReference>
<protein>
    <submittedName>
        <fullName evidence="2">DUF6090 family protein</fullName>
    </submittedName>
</protein>